<dbReference type="NCBIfam" id="TIGR00682">
    <property type="entry name" value="lpxK"/>
    <property type="match status" value="1"/>
</dbReference>
<protein>
    <recommendedName>
        <fullName evidence="4 13">Tetraacyldisaccharide 4'-kinase</fullName>
        <ecNumber evidence="3 13">2.7.1.130</ecNumber>
    </recommendedName>
    <alternativeName>
        <fullName evidence="12 13">Lipid A 4'-kinase</fullName>
    </alternativeName>
</protein>
<evidence type="ECO:0000256" key="4">
    <source>
        <dbReference type="ARBA" id="ARBA00016436"/>
    </source>
</evidence>
<dbReference type="InterPro" id="IPR027417">
    <property type="entry name" value="P-loop_NTPase"/>
</dbReference>
<evidence type="ECO:0000256" key="9">
    <source>
        <dbReference type="ARBA" id="ARBA00022777"/>
    </source>
</evidence>
<dbReference type="STRING" id="153721.MYP_534"/>
<evidence type="ECO:0000256" key="11">
    <source>
        <dbReference type="ARBA" id="ARBA00023098"/>
    </source>
</evidence>
<dbReference type="OrthoDB" id="9766423at2"/>
<evidence type="ECO:0000313" key="15">
    <source>
        <dbReference type="Proteomes" id="UP000030185"/>
    </source>
</evidence>
<dbReference type="Proteomes" id="UP000030185">
    <property type="component" value="Unassembled WGS sequence"/>
</dbReference>
<comment type="similarity">
    <text evidence="13">Belongs to the LpxK family.</text>
</comment>
<dbReference type="GO" id="GO:0009029">
    <property type="term" value="F:lipid-A 4'-kinase activity"/>
    <property type="evidence" value="ECO:0007669"/>
    <property type="project" value="UniProtKB-UniRule"/>
</dbReference>
<evidence type="ECO:0000313" key="14">
    <source>
        <dbReference type="EMBL" id="GAL83308.1"/>
    </source>
</evidence>
<comment type="pathway">
    <text evidence="2 13">Glycolipid biosynthesis; lipid IV(A) biosynthesis; lipid IV(A) from (3R)-3-hydroxytetradecanoyl-[acyl-carrier-protein] and UDP-N-acetyl-alpha-D-glucosamine: step 6/6.</text>
</comment>
<dbReference type="InterPro" id="IPR003758">
    <property type="entry name" value="LpxK"/>
</dbReference>
<keyword evidence="6 13" id="KW-0441">Lipid A biosynthesis</keyword>
<dbReference type="AlphaFoldDB" id="A0A098LAX5"/>
<keyword evidence="9 13" id="KW-0418">Kinase</keyword>
<comment type="catalytic activity">
    <reaction evidence="13">
        <text>a lipid A disaccharide + ATP = a lipid IVA + ADP + H(+)</text>
        <dbReference type="Rhea" id="RHEA:67840"/>
        <dbReference type="ChEBI" id="CHEBI:15378"/>
        <dbReference type="ChEBI" id="CHEBI:30616"/>
        <dbReference type="ChEBI" id="CHEBI:176343"/>
        <dbReference type="ChEBI" id="CHEBI:176425"/>
        <dbReference type="ChEBI" id="CHEBI:456216"/>
        <dbReference type="EC" id="2.7.1.130"/>
    </reaction>
</comment>
<dbReference type="SUPFAM" id="SSF52540">
    <property type="entry name" value="P-loop containing nucleoside triphosphate hydrolases"/>
    <property type="match status" value="1"/>
</dbReference>
<dbReference type="PANTHER" id="PTHR42724">
    <property type="entry name" value="TETRAACYLDISACCHARIDE 4'-KINASE"/>
    <property type="match status" value="1"/>
</dbReference>
<organism evidence="14 15">
    <name type="scientific">Sporocytophaga myxococcoides</name>
    <dbReference type="NCBI Taxonomy" id="153721"/>
    <lineage>
        <taxon>Bacteria</taxon>
        <taxon>Pseudomonadati</taxon>
        <taxon>Bacteroidota</taxon>
        <taxon>Cytophagia</taxon>
        <taxon>Cytophagales</taxon>
        <taxon>Cytophagaceae</taxon>
        <taxon>Sporocytophaga</taxon>
    </lineage>
</organism>
<keyword evidence="5 13" id="KW-0444">Lipid biosynthesis</keyword>
<name>A0A098LAX5_9BACT</name>
<reference evidence="14 15" key="1">
    <citation type="submission" date="2014-09" db="EMBL/GenBank/DDBJ databases">
        <title>Sporocytophaga myxococcoides PG-01 genome sequencing.</title>
        <authorList>
            <person name="Liu L."/>
            <person name="Gao P.J."/>
            <person name="Chen G.J."/>
            <person name="Wang L.S."/>
        </authorList>
    </citation>
    <scope>NUCLEOTIDE SEQUENCE [LARGE SCALE GENOMIC DNA]</scope>
    <source>
        <strain evidence="14 15">PG-01</strain>
    </source>
</reference>
<proteinExistence type="inferred from homology"/>
<evidence type="ECO:0000256" key="10">
    <source>
        <dbReference type="ARBA" id="ARBA00022840"/>
    </source>
</evidence>
<comment type="function">
    <text evidence="1 13">Transfers the gamma-phosphate of ATP to the 4'-position of a tetraacyldisaccharide 1-phosphate intermediate (termed DS-1-P) to form tetraacyldisaccharide 1,4'-bis-phosphate (lipid IVA).</text>
</comment>
<evidence type="ECO:0000256" key="12">
    <source>
        <dbReference type="ARBA" id="ARBA00029757"/>
    </source>
</evidence>
<feature type="binding site" evidence="13">
    <location>
        <begin position="47"/>
        <end position="54"/>
    </location>
    <ligand>
        <name>ATP</name>
        <dbReference type="ChEBI" id="CHEBI:30616"/>
    </ligand>
</feature>
<keyword evidence="8 13" id="KW-0547">Nucleotide-binding</keyword>
<dbReference type="HAMAP" id="MF_00409">
    <property type="entry name" value="LpxK"/>
    <property type="match status" value="1"/>
</dbReference>
<evidence type="ECO:0000256" key="2">
    <source>
        <dbReference type="ARBA" id="ARBA00004870"/>
    </source>
</evidence>
<dbReference type="RefSeq" id="WP_045457965.1">
    <property type="nucleotide sequence ID" value="NZ_BBLT01000001.1"/>
</dbReference>
<dbReference type="PANTHER" id="PTHR42724:SF1">
    <property type="entry name" value="TETRAACYLDISACCHARIDE 4'-KINASE, MITOCHONDRIAL-RELATED"/>
    <property type="match status" value="1"/>
</dbReference>
<dbReference type="UniPathway" id="UPA00359">
    <property type="reaction ID" value="UER00482"/>
</dbReference>
<evidence type="ECO:0000256" key="5">
    <source>
        <dbReference type="ARBA" id="ARBA00022516"/>
    </source>
</evidence>
<dbReference type="GO" id="GO:0009245">
    <property type="term" value="P:lipid A biosynthetic process"/>
    <property type="evidence" value="ECO:0007669"/>
    <property type="project" value="UniProtKB-UniRule"/>
</dbReference>
<dbReference type="EC" id="2.7.1.130" evidence="3 13"/>
<evidence type="ECO:0000256" key="13">
    <source>
        <dbReference type="HAMAP-Rule" id="MF_00409"/>
    </source>
</evidence>
<evidence type="ECO:0000256" key="8">
    <source>
        <dbReference type="ARBA" id="ARBA00022741"/>
    </source>
</evidence>
<keyword evidence="15" id="KW-1185">Reference proteome</keyword>
<dbReference type="Pfam" id="PF02606">
    <property type="entry name" value="LpxK"/>
    <property type="match status" value="1"/>
</dbReference>
<evidence type="ECO:0000256" key="3">
    <source>
        <dbReference type="ARBA" id="ARBA00012071"/>
    </source>
</evidence>
<dbReference type="GO" id="GO:0005524">
    <property type="term" value="F:ATP binding"/>
    <property type="evidence" value="ECO:0007669"/>
    <property type="project" value="UniProtKB-UniRule"/>
</dbReference>
<gene>
    <name evidence="13" type="primary">lpxK</name>
    <name evidence="14" type="ORF">MYP_534</name>
</gene>
<keyword evidence="10 13" id="KW-0067">ATP-binding</keyword>
<dbReference type="EMBL" id="BBLT01000001">
    <property type="protein sequence ID" value="GAL83308.1"/>
    <property type="molecule type" value="Genomic_DNA"/>
</dbReference>
<evidence type="ECO:0000256" key="6">
    <source>
        <dbReference type="ARBA" id="ARBA00022556"/>
    </source>
</evidence>
<evidence type="ECO:0000256" key="1">
    <source>
        <dbReference type="ARBA" id="ARBA00002274"/>
    </source>
</evidence>
<keyword evidence="11 13" id="KW-0443">Lipid metabolism</keyword>
<sequence>MFVLKILLWPFAVLYDAVTRVRNYLFDIGRKPSFSFETFVINVGNLTVGGTGKTPHVELLINVLSDHYKIATLSRGYGRKSRGFLLADKNSDADLLGDEPMQFYHKYGEKVTVAVGEERAHAIPCILHEREDTEIILLDDAYQHRYVKPDINILLSDYTRPFYKDMVLPAGRLRESRKGAVRADAVIVTKCPELLSAEEQERIINDVRKYAGKEKPVYFTTIKYLKPVPVFKKSEDIPKKIVFFAGIANPSQAIEKISKDYNLQESVRFSDHHTYKLKDVEHLISKARVFGNDTGLLTTEKDMVRLLTPEFTEILKVIPFFYIPIEVKFLEGKQKFEEWILNSVHSKYNSDKI</sequence>
<evidence type="ECO:0000256" key="7">
    <source>
        <dbReference type="ARBA" id="ARBA00022679"/>
    </source>
</evidence>
<accession>A0A098LAX5</accession>
<dbReference type="eggNOG" id="COG1663">
    <property type="taxonomic scope" value="Bacteria"/>
</dbReference>
<comment type="caution">
    <text evidence="14">The sequence shown here is derived from an EMBL/GenBank/DDBJ whole genome shotgun (WGS) entry which is preliminary data.</text>
</comment>
<keyword evidence="7 13" id="KW-0808">Transferase</keyword>
<dbReference type="GO" id="GO:0009244">
    <property type="term" value="P:lipopolysaccharide core region biosynthetic process"/>
    <property type="evidence" value="ECO:0007669"/>
    <property type="project" value="TreeGrafter"/>
</dbReference>
<dbReference type="GO" id="GO:0005886">
    <property type="term" value="C:plasma membrane"/>
    <property type="evidence" value="ECO:0007669"/>
    <property type="project" value="TreeGrafter"/>
</dbReference>